<keyword evidence="2" id="KW-0812">Transmembrane</keyword>
<evidence type="ECO:0000313" key="3">
    <source>
        <dbReference type="EMBL" id="AXV05520.1"/>
    </source>
</evidence>
<reference evidence="3 4" key="1">
    <citation type="submission" date="2018-09" db="EMBL/GenBank/DDBJ databases">
        <title>Complete genome sequence of Euzebya sp. DY32-46 isolated from seawater of Pacific Ocean.</title>
        <authorList>
            <person name="Xu L."/>
            <person name="Wu Y.-H."/>
            <person name="Xu X.-W."/>
        </authorList>
    </citation>
    <scope>NUCLEOTIDE SEQUENCE [LARGE SCALE GENOMIC DNA]</scope>
    <source>
        <strain evidence="3 4">DY32-46</strain>
    </source>
</reference>
<dbReference type="KEGG" id="euz:DVS28_a0819"/>
<sequence>MKKLAWLIGLAGMLGSAGYLFTYLVRWQWNRALFSGFALLAVIVVMGFAWVVQRLDRIEQSLDRAREPSGQSGMDAAFLADLQQTRPRRDHFAWLREQQEQMNVFITVLLGGGAVVSAVAWIVGRVAESTTTPSAEEGLAERMGPLAYPDGGLVPGEQPVPDDASSLLRGRPTGVGRR</sequence>
<keyword evidence="4" id="KW-1185">Reference proteome</keyword>
<dbReference type="RefSeq" id="WP_114590316.1">
    <property type="nucleotide sequence ID" value="NZ_CP031165.1"/>
</dbReference>
<dbReference type="Proteomes" id="UP000264006">
    <property type="component" value="Chromosome"/>
</dbReference>
<feature type="region of interest" description="Disordered" evidence="1">
    <location>
        <begin position="132"/>
        <end position="178"/>
    </location>
</feature>
<accession>A0A346XTH3</accession>
<feature type="transmembrane region" description="Helical" evidence="2">
    <location>
        <begin position="32"/>
        <end position="52"/>
    </location>
</feature>
<dbReference type="AlphaFoldDB" id="A0A346XTH3"/>
<protein>
    <submittedName>
        <fullName evidence="3">Uncharacterized protein</fullName>
    </submittedName>
</protein>
<organism evidence="3 4">
    <name type="scientific">Euzebya pacifica</name>
    <dbReference type="NCBI Taxonomy" id="1608957"/>
    <lineage>
        <taxon>Bacteria</taxon>
        <taxon>Bacillati</taxon>
        <taxon>Actinomycetota</taxon>
        <taxon>Nitriliruptoria</taxon>
        <taxon>Euzebyales</taxon>
    </lineage>
</organism>
<keyword evidence="2" id="KW-1133">Transmembrane helix</keyword>
<feature type="transmembrane region" description="Helical" evidence="2">
    <location>
        <begin position="104"/>
        <end position="124"/>
    </location>
</feature>
<name>A0A346XTH3_9ACTN</name>
<proteinExistence type="predicted"/>
<evidence type="ECO:0000256" key="2">
    <source>
        <dbReference type="SAM" id="Phobius"/>
    </source>
</evidence>
<keyword evidence="2" id="KW-0472">Membrane</keyword>
<evidence type="ECO:0000256" key="1">
    <source>
        <dbReference type="SAM" id="MobiDB-lite"/>
    </source>
</evidence>
<dbReference type="EMBL" id="CP031165">
    <property type="protein sequence ID" value="AXV05520.1"/>
    <property type="molecule type" value="Genomic_DNA"/>
</dbReference>
<dbReference type="OrthoDB" id="5184232at2"/>
<gene>
    <name evidence="3" type="ORF">DVS28_a0819</name>
</gene>
<evidence type="ECO:0000313" key="4">
    <source>
        <dbReference type="Proteomes" id="UP000264006"/>
    </source>
</evidence>